<dbReference type="SUPFAM" id="SSF53590">
    <property type="entry name" value="Nucleoside hydrolase"/>
    <property type="match status" value="1"/>
</dbReference>
<dbReference type="InterPro" id="IPR036452">
    <property type="entry name" value="Ribo_hydro-like"/>
</dbReference>
<dbReference type="InterPro" id="IPR007110">
    <property type="entry name" value="Ig-like_dom"/>
</dbReference>
<gene>
    <name evidence="3" type="ORF">J6I44_06945</name>
</gene>
<evidence type="ECO:0000313" key="4">
    <source>
        <dbReference type="Proteomes" id="UP001207918"/>
    </source>
</evidence>
<dbReference type="InterPro" id="IPR011483">
    <property type="entry name" value="Sde182_NH-like"/>
</dbReference>
<evidence type="ECO:0000259" key="2">
    <source>
        <dbReference type="PROSITE" id="PS50835"/>
    </source>
</evidence>
<comment type="caution">
    <text evidence="3">The sequence shown here is derived from an EMBL/GenBank/DDBJ whole genome shotgun (WGS) entry which is preliminary data.</text>
</comment>
<proteinExistence type="predicted"/>
<dbReference type="EMBL" id="JAGGJA010000004">
    <property type="protein sequence ID" value="MCW9706585.1"/>
    <property type="molecule type" value="Genomic_DNA"/>
</dbReference>
<dbReference type="RefSeq" id="WP_265765308.1">
    <property type="nucleotide sequence ID" value="NZ_JAGGJA010000004.1"/>
</dbReference>
<reference evidence="3 4" key="1">
    <citation type="submission" date="2021-03" db="EMBL/GenBank/DDBJ databases">
        <title>Aliifodinibius sp. nov., a new bacterium isolated from saline soil.</title>
        <authorList>
            <person name="Galisteo C."/>
            <person name="De La Haba R."/>
            <person name="Sanchez-Porro C."/>
            <person name="Ventosa A."/>
        </authorList>
    </citation>
    <scope>NUCLEOTIDE SEQUENCE [LARGE SCALE GENOMIC DNA]</scope>
    <source>
        <strain evidence="3 4">1BSP15-2V2</strain>
    </source>
</reference>
<dbReference type="Proteomes" id="UP001207918">
    <property type="component" value="Unassembled WGS sequence"/>
</dbReference>
<dbReference type="PROSITE" id="PS50835">
    <property type="entry name" value="IG_LIKE"/>
    <property type="match status" value="1"/>
</dbReference>
<accession>A0ABT3PL41</accession>
<name>A0ABT3PL41_9BACT</name>
<sequence>MKAKHNNLVLILLVALVIASCSDQPDDNTNSNKSAATEKPRVIVTTDGEVDDECSMVRFLLYANEWDIEGIVSSSSQYHAHGHNWAGDDWVQPYLEAYEKVYPNLVKHDSGYPTPEYLQSVTKLGNVESEGEMDENTPGSQLIVETLLDESDDRPVWLQAWGGPNTIARALKTIEEEHPERMKQVASKIRFYFIWEQDSTYQSYIKPHWGKYNIPTIISDQFLAMAYDNQRRVIPEEMKYYYSAEWMNQNLLQEHGPLLDLYKAHDDGRFRSEGDTPAFLHVIPTGLRSGESPGYGGWGGRYKKVHSNTWLDPVPEPGYKYPEGRWYTETAYGRVRLRKDIPNDEKLIEYFKPQWRWIDAIQNDFAARADWSVKSYEEANHPPVVELAHARNLTARPGDTVQLSVKGSHDPDGDELNYRWWQYQEADSYSGSIDIQKGNQQEATLTIPDDADAGKTIHLICEVTDDGVPQLTRYQRVIVKVTPE</sequence>
<keyword evidence="4" id="KW-1185">Reference proteome</keyword>
<feature type="domain" description="Ig-like" evidence="2">
    <location>
        <begin position="382"/>
        <end position="478"/>
    </location>
</feature>
<dbReference type="PROSITE" id="PS51257">
    <property type="entry name" value="PROKAR_LIPOPROTEIN"/>
    <property type="match status" value="1"/>
</dbReference>
<dbReference type="Gene3D" id="3.90.245.10">
    <property type="entry name" value="Ribonucleoside hydrolase-like"/>
    <property type="match status" value="1"/>
</dbReference>
<dbReference type="Gene3D" id="2.60.40.10">
    <property type="entry name" value="Immunoglobulins"/>
    <property type="match status" value="1"/>
</dbReference>
<evidence type="ECO:0000256" key="1">
    <source>
        <dbReference type="SAM" id="SignalP"/>
    </source>
</evidence>
<keyword evidence="1" id="KW-0732">Signal</keyword>
<organism evidence="3 4">
    <name type="scientific">Fodinibius salsisoli</name>
    <dbReference type="NCBI Taxonomy" id="2820877"/>
    <lineage>
        <taxon>Bacteria</taxon>
        <taxon>Pseudomonadati</taxon>
        <taxon>Balneolota</taxon>
        <taxon>Balneolia</taxon>
        <taxon>Balneolales</taxon>
        <taxon>Balneolaceae</taxon>
        <taxon>Fodinibius</taxon>
    </lineage>
</organism>
<dbReference type="Pfam" id="PF21027">
    <property type="entry name" value="Sde0182_C"/>
    <property type="match status" value="1"/>
</dbReference>
<evidence type="ECO:0000313" key="3">
    <source>
        <dbReference type="EMBL" id="MCW9706585.1"/>
    </source>
</evidence>
<dbReference type="InterPro" id="IPR048527">
    <property type="entry name" value="Sde182_C"/>
</dbReference>
<dbReference type="Pfam" id="PF07632">
    <property type="entry name" value="Sde182_NH-like"/>
    <property type="match status" value="1"/>
</dbReference>
<protein>
    <submittedName>
        <fullName evidence="3">DUF1593 domain-containing protein</fullName>
    </submittedName>
</protein>
<feature type="chain" id="PRO_5047057276" evidence="1">
    <location>
        <begin position="26"/>
        <end position="484"/>
    </location>
</feature>
<feature type="signal peptide" evidence="1">
    <location>
        <begin position="1"/>
        <end position="25"/>
    </location>
</feature>
<dbReference type="InterPro" id="IPR013783">
    <property type="entry name" value="Ig-like_fold"/>
</dbReference>